<keyword evidence="6 8" id="KW-1133">Transmembrane helix</keyword>
<gene>
    <name evidence="9" type="ORF">ISU02_09265</name>
</gene>
<evidence type="ECO:0000256" key="4">
    <source>
        <dbReference type="ARBA" id="ARBA00022475"/>
    </source>
</evidence>
<dbReference type="InterPro" id="IPR002549">
    <property type="entry name" value="AI-2E-like"/>
</dbReference>
<dbReference type="EMBL" id="JADKNH010000005">
    <property type="protein sequence ID" value="MBF4693309.1"/>
    <property type="molecule type" value="Genomic_DNA"/>
</dbReference>
<evidence type="ECO:0000256" key="1">
    <source>
        <dbReference type="ARBA" id="ARBA00004651"/>
    </source>
</evidence>
<feature type="transmembrane region" description="Helical" evidence="8">
    <location>
        <begin position="39"/>
        <end position="60"/>
    </location>
</feature>
<accession>A0ABR9ZS66</accession>
<evidence type="ECO:0000313" key="9">
    <source>
        <dbReference type="EMBL" id="MBF4693309.1"/>
    </source>
</evidence>
<name>A0ABR9ZS66_9FIRM</name>
<feature type="transmembrane region" description="Helical" evidence="8">
    <location>
        <begin position="72"/>
        <end position="94"/>
    </location>
</feature>
<comment type="subcellular location">
    <subcellularLocation>
        <location evidence="1">Cell membrane</location>
        <topology evidence="1">Multi-pass membrane protein</topology>
    </subcellularLocation>
</comment>
<feature type="transmembrane region" description="Helical" evidence="8">
    <location>
        <begin position="218"/>
        <end position="240"/>
    </location>
</feature>
<protein>
    <submittedName>
        <fullName evidence="9">AI-2E family transporter</fullName>
    </submittedName>
</protein>
<dbReference type="PANTHER" id="PTHR21716">
    <property type="entry name" value="TRANSMEMBRANE PROTEIN"/>
    <property type="match status" value="1"/>
</dbReference>
<keyword evidence="7 8" id="KW-0472">Membrane</keyword>
<reference evidence="9 10" key="1">
    <citation type="submission" date="2020-11" db="EMBL/GenBank/DDBJ databases">
        <title>Fusibacter basophilias sp. nov.</title>
        <authorList>
            <person name="Qiu D."/>
        </authorList>
    </citation>
    <scope>NUCLEOTIDE SEQUENCE [LARGE SCALE GENOMIC DNA]</scope>
    <source>
        <strain evidence="9 10">Q10-2</strain>
    </source>
</reference>
<evidence type="ECO:0000256" key="5">
    <source>
        <dbReference type="ARBA" id="ARBA00022692"/>
    </source>
</evidence>
<keyword evidence="3" id="KW-0813">Transport</keyword>
<evidence type="ECO:0000313" key="10">
    <source>
        <dbReference type="Proteomes" id="UP000614200"/>
    </source>
</evidence>
<feature type="transmembrane region" description="Helical" evidence="8">
    <location>
        <begin position="157"/>
        <end position="179"/>
    </location>
</feature>
<comment type="similarity">
    <text evidence="2">Belongs to the autoinducer-2 exporter (AI-2E) (TC 2.A.86) family.</text>
</comment>
<evidence type="ECO:0000256" key="6">
    <source>
        <dbReference type="ARBA" id="ARBA00022989"/>
    </source>
</evidence>
<feature type="transmembrane region" description="Helical" evidence="8">
    <location>
        <begin position="9"/>
        <end position="27"/>
    </location>
</feature>
<keyword evidence="10" id="KW-1185">Reference proteome</keyword>
<keyword evidence="4" id="KW-1003">Cell membrane</keyword>
<dbReference type="PANTHER" id="PTHR21716:SF53">
    <property type="entry name" value="PERMEASE PERM-RELATED"/>
    <property type="match status" value="1"/>
</dbReference>
<evidence type="ECO:0000256" key="8">
    <source>
        <dbReference type="SAM" id="Phobius"/>
    </source>
</evidence>
<dbReference type="Pfam" id="PF01594">
    <property type="entry name" value="AI-2E_transport"/>
    <property type="match status" value="1"/>
</dbReference>
<comment type="caution">
    <text evidence="9">The sequence shown here is derived from an EMBL/GenBank/DDBJ whole genome shotgun (WGS) entry which is preliminary data.</text>
</comment>
<proteinExistence type="inferred from homology"/>
<evidence type="ECO:0000256" key="3">
    <source>
        <dbReference type="ARBA" id="ARBA00022448"/>
    </source>
</evidence>
<dbReference type="RefSeq" id="WP_194701551.1">
    <property type="nucleotide sequence ID" value="NZ_JADKNH010000005.1"/>
</dbReference>
<evidence type="ECO:0000256" key="7">
    <source>
        <dbReference type="ARBA" id="ARBA00023136"/>
    </source>
</evidence>
<organism evidence="9 10">
    <name type="scientific">Fusibacter ferrireducens</name>
    <dbReference type="NCBI Taxonomy" id="2785058"/>
    <lineage>
        <taxon>Bacteria</taxon>
        <taxon>Bacillati</taxon>
        <taxon>Bacillota</taxon>
        <taxon>Clostridia</taxon>
        <taxon>Eubacteriales</taxon>
        <taxon>Eubacteriales Family XII. Incertae Sedis</taxon>
        <taxon>Fusibacter</taxon>
    </lineage>
</organism>
<evidence type="ECO:0000256" key="2">
    <source>
        <dbReference type="ARBA" id="ARBA00009773"/>
    </source>
</evidence>
<sequence length="365" mass="40363">MLKEKRKFIEYVVVVCIAAFLTVWLIMDRSGVMSIFSKLLNVLTPFFIGFAIAYILNQPISKLEKRFKIKRMYAILITYLALLVILTLFSVSLVPKIYDNGSKLISDISKWGEQIPAQLQAYDFGAYGSIIYDNLSKGAELLSKFSNLLLTNIIDGLVGFALVFFNIILGIIISIYMLADKDSLKKSLTQLIHAFIPKKKASSFFNFLGDVNNVFSHFLTGLIVEAFIIGLLAFIGLSIMGVKYAVVLGFIICLTNVIPYFGPFIGAVPAILTTFMYDPIKALWVAVFIVILQQIDGSIVGPKVMGNYIGLKPIWIILSISIGGGFGGLLGILLAIPLGAIAKILIVKFIEKREAQQKLPQKVEI</sequence>
<dbReference type="Proteomes" id="UP000614200">
    <property type="component" value="Unassembled WGS sequence"/>
</dbReference>
<keyword evidence="5 8" id="KW-0812">Transmembrane</keyword>
<feature type="transmembrane region" description="Helical" evidence="8">
    <location>
        <begin position="313"/>
        <end position="346"/>
    </location>
</feature>
<feature type="transmembrane region" description="Helical" evidence="8">
    <location>
        <begin position="282"/>
        <end position="301"/>
    </location>
</feature>
<feature type="transmembrane region" description="Helical" evidence="8">
    <location>
        <begin position="246"/>
        <end position="270"/>
    </location>
</feature>